<dbReference type="EMBL" id="MDGQ01000005">
    <property type="protein sequence ID" value="OEJ99900.1"/>
    <property type="molecule type" value="Genomic_DNA"/>
</dbReference>
<protein>
    <recommendedName>
        <fullName evidence="3">DUF4440 domain-containing protein</fullName>
    </recommendedName>
</protein>
<keyword evidence="2" id="KW-1185">Reference proteome</keyword>
<sequence>MLSCISNPSKTFSEERDKEKVLEILKILDSHTIDVDTQLSVYSDDVIHMGQGSPAISNLKDLKAMLIEERKWGHSEMKHEAYEIHSYEDHVIVRGGVTGTWFAKDGSTQMPFKTNNLITLKRTEDDELKVWHVIFNRIENQ</sequence>
<reference evidence="1 2" key="1">
    <citation type="submission" date="2016-08" db="EMBL/GenBank/DDBJ databases">
        <title>Draft genome of Fabibacter sp. strain SK-8.</title>
        <authorList>
            <person name="Wong S.-K."/>
            <person name="Hamasaki K."/>
            <person name="Yoshizawa S."/>
        </authorList>
    </citation>
    <scope>NUCLEOTIDE SEQUENCE [LARGE SCALE GENOMIC DNA]</scope>
    <source>
        <strain evidence="1 2">SK-8</strain>
    </source>
</reference>
<comment type="caution">
    <text evidence="1">The sequence shown here is derived from an EMBL/GenBank/DDBJ whole genome shotgun (WGS) entry which is preliminary data.</text>
</comment>
<dbReference type="Proteomes" id="UP000095552">
    <property type="component" value="Unassembled WGS sequence"/>
</dbReference>
<dbReference type="SUPFAM" id="SSF54427">
    <property type="entry name" value="NTF2-like"/>
    <property type="match status" value="1"/>
</dbReference>
<accession>A0A1E5SLA0</accession>
<dbReference type="AlphaFoldDB" id="A0A1E5SLA0"/>
<evidence type="ECO:0000313" key="2">
    <source>
        <dbReference type="Proteomes" id="UP000095552"/>
    </source>
</evidence>
<dbReference type="STRING" id="1563681.BFP71_10150"/>
<name>A0A1E5SLA0_9BACT</name>
<dbReference type="Gene3D" id="3.10.450.50">
    <property type="match status" value="1"/>
</dbReference>
<gene>
    <name evidence="1" type="ORF">BFP71_10150</name>
</gene>
<dbReference type="InterPro" id="IPR032710">
    <property type="entry name" value="NTF2-like_dom_sf"/>
</dbReference>
<evidence type="ECO:0008006" key="3">
    <source>
        <dbReference type="Google" id="ProtNLM"/>
    </source>
</evidence>
<proteinExistence type="predicted"/>
<evidence type="ECO:0000313" key="1">
    <source>
        <dbReference type="EMBL" id="OEJ99900.1"/>
    </source>
</evidence>
<organism evidence="1 2">
    <name type="scientific">Roseivirga misakiensis</name>
    <dbReference type="NCBI Taxonomy" id="1563681"/>
    <lineage>
        <taxon>Bacteria</taxon>
        <taxon>Pseudomonadati</taxon>
        <taxon>Bacteroidota</taxon>
        <taxon>Cytophagia</taxon>
        <taxon>Cytophagales</taxon>
        <taxon>Roseivirgaceae</taxon>
        <taxon>Roseivirga</taxon>
    </lineage>
</organism>